<comment type="similarity">
    <text evidence="1">Belongs to the GET4 family.</text>
</comment>
<sequence length="374" mass="42320">MSRGVSRIEARLSSKIAEGEYYEAHQMIRTLASRYRTSKKHQDALQLITKGILELYELKQSGSASDLGLLYCSILDDVEKLTETNHEQIGKIHKSTIECLEFEQPEREQFERRILKRTGEICENPMGHPKTRLAFAQNYVQASDKARSAKNMEDFTVTITLARQHFQYSENGREIAKFLAQLTEYSSRNMSEVELICTQMTLQLLHQHTVPVANEFLQAFSRFHPQLESRFPSNYPLLNYCFFLLKTIDSKDVKAFKFLNFAYQPFLAEPDPTLMEYIIRIGEIYFGIVEKKSRPQGGLMDIIGSLMGGRPLSSDSDDDDDSAGPPAGLDMGALMNMANDMFSGMMNQPQSQSSKSAPPKPAAPPADEDVDDLD</sequence>
<dbReference type="PANTHER" id="PTHR12875">
    <property type="entry name" value="GOLGI TO ER TRAFFIC PROTEIN 4 HOMOLOG"/>
    <property type="match status" value="1"/>
</dbReference>
<gene>
    <name evidence="3" type="ORF">OKIOD_LOCUS5061</name>
</gene>
<organism evidence="3 4">
    <name type="scientific">Oikopleura dioica</name>
    <name type="common">Tunicate</name>
    <dbReference type="NCBI Taxonomy" id="34765"/>
    <lineage>
        <taxon>Eukaryota</taxon>
        <taxon>Metazoa</taxon>
        <taxon>Chordata</taxon>
        <taxon>Tunicata</taxon>
        <taxon>Appendicularia</taxon>
        <taxon>Copelata</taxon>
        <taxon>Oikopleuridae</taxon>
        <taxon>Oikopleura</taxon>
    </lineage>
</organism>
<dbReference type="Gene3D" id="1.25.40.10">
    <property type="entry name" value="Tetratricopeptide repeat domain"/>
    <property type="match status" value="1"/>
</dbReference>
<dbReference type="Proteomes" id="UP001158576">
    <property type="component" value="Chromosome XSR"/>
</dbReference>
<evidence type="ECO:0000313" key="4">
    <source>
        <dbReference type="Proteomes" id="UP001158576"/>
    </source>
</evidence>
<feature type="compositionally biased region" description="Low complexity" evidence="2">
    <location>
        <begin position="348"/>
        <end position="357"/>
    </location>
</feature>
<dbReference type="InterPro" id="IPR011990">
    <property type="entry name" value="TPR-like_helical_dom_sf"/>
</dbReference>
<dbReference type="InterPro" id="IPR007317">
    <property type="entry name" value="GET4"/>
</dbReference>
<protein>
    <submittedName>
        <fullName evidence="3">Oidioi.mRNA.OKI2018_I69.XSR.g13503.t1.cds</fullName>
    </submittedName>
</protein>
<name>A0ABN7SFI9_OIKDI</name>
<dbReference type="PANTHER" id="PTHR12875:SF0">
    <property type="entry name" value="GOLGI TO ER TRAFFIC PROTEIN 4 HOMOLOG"/>
    <property type="match status" value="1"/>
</dbReference>
<dbReference type="Pfam" id="PF04190">
    <property type="entry name" value="GET4"/>
    <property type="match status" value="1"/>
</dbReference>
<evidence type="ECO:0000256" key="2">
    <source>
        <dbReference type="SAM" id="MobiDB-lite"/>
    </source>
</evidence>
<dbReference type="EMBL" id="OU015569">
    <property type="protein sequence ID" value="CAG5094379.1"/>
    <property type="molecule type" value="Genomic_DNA"/>
</dbReference>
<accession>A0ABN7SFI9</accession>
<feature type="region of interest" description="Disordered" evidence="2">
    <location>
        <begin position="310"/>
        <end position="374"/>
    </location>
</feature>
<keyword evidence="4" id="KW-1185">Reference proteome</keyword>
<evidence type="ECO:0000256" key="1">
    <source>
        <dbReference type="ARBA" id="ARBA00005351"/>
    </source>
</evidence>
<reference evidence="3 4" key="1">
    <citation type="submission" date="2021-04" db="EMBL/GenBank/DDBJ databases">
        <authorList>
            <person name="Bliznina A."/>
        </authorList>
    </citation>
    <scope>NUCLEOTIDE SEQUENCE [LARGE SCALE GENOMIC DNA]</scope>
</reference>
<proteinExistence type="inferred from homology"/>
<evidence type="ECO:0000313" key="3">
    <source>
        <dbReference type="EMBL" id="CAG5094379.1"/>
    </source>
</evidence>